<evidence type="ECO:0000313" key="2">
    <source>
        <dbReference type="EMBL" id="WSE28558.1"/>
    </source>
</evidence>
<keyword evidence="1" id="KW-0472">Membrane</keyword>
<evidence type="ECO:0008006" key="4">
    <source>
        <dbReference type="Google" id="ProtNLM"/>
    </source>
</evidence>
<evidence type="ECO:0000313" key="3">
    <source>
        <dbReference type="Proteomes" id="UP001330812"/>
    </source>
</evidence>
<keyword evidence="1" id="KW-0812">Transmembrane</keyword>
<proteinExistence type="predicted"/>
<sequence>MTSVWEPDPKTPASHLQSGKLLRNARTRLLFTLLGALLVALGIICFWLDVGPAAAVLTIYFGAVVAGQLGWGAIKALVWAAKWQWHPDLAYEQVTIPPDGLVTRRRTVAARLPDGRWLHVRLLAGTRVQLAGERRLWLVRSGDQALVAVPGTAALRQGTVRDEPMAGGRELPVVPREFVPPRLDPVLATVRRGAVRSSWLVVAVYAVLAVLAGWSIQWIFAHRNAGGPDAVVQLLLLLVATVCAVIGVLCAIYFAVNAVRISTSYRADTWTELTVAKSLAQLPDGRTIHIRLPRAQPSLALNVQASQTLWTFGPAKPGRVRVGVPGYPASGEARLKVVEVKGGTP</sequence>
<dbReference type="Proteomes" id="UP001330812">
    <property type="component" value="Chromosome"/>
</dbReference>
<reference evidence="2 3" key="1">
    <citation type="journal article" date="2015" name="Int. J. Syst. Evol. Microbiol.">
        <title>Amycolatopsis rhabdoformis sp. nov., an actinomycete isolated from a tropical forest soil.</title>
        <authorList>
            <person name="Souza W.R."/>
            <person name="Silva R.E."/>
            <person name="Goodfellow M."/>
            <person name="Busarakam K."/>
            <person name="Figueiro F.S."/>
            <person name="Ferreira D."/>
            <person name="Rodrigues-Filho E."/>
            <person name="Moraes L.A.B."/>
            <person name="Zucchi T.D."/>
        </authorList>
    </citation>
    <scope>NUCLEOTIDE SEQUENCE [LARGE SCALE GENOMIC DNA]</scope>
    <source>
        <strain evidence="2 3">NCIMB 14900</strain>
    </source>
</reference>
<dbReference type="EMBL" id="CP142149">
    <property type="protein sequence ID" value="WSE28558.1"/>
    <property type="molecule type" value="Genomic_DNA"/>
</dbReference>
<feature type="transmembrane region" description="Helical" evidence="1">
    <location>
        <begin position="199"/>
        <end position="220"/>
    </location>
</feature>
<feature type="transmembrane region" description="Helical" evidence="1">
    <location>
        <begin position="232"/>
        <end position="256"/>
    </location>
</feature>
<feature type="transmembrane region" description="Helical" evidence="1">
    <location>
        <begin position="29"/>
        <end position="48"/>
    </location>
</feature>
<organism evidence="2 3">
    <name type="scientific">Amycolatopsis rhabdoformis</name>
    <dbReference type="NCBI Taxonomy" id="1448059"/>
    <lineage>
        <taxon>Bacteria</taxon>
        <taxon>Bacillati</taxon>
        <taxon>Actinomycetota</taxon>
        <taxon>Actinomycetes</taxon>
        <taxon>Pseudonocardiales</taxon>
        <taxon>Pseudonocardiaceae</taxon>
        <taxon>Amycolatopsis</taxon>
    </lineage>
</organism>
<evidence type="ECO:0000256" key="1">
    <source>
        <dbReference type="SAM" id="Phobius"/>
    </source>
</evidence>
<name>A0ABZ1I2G5_9PSEU</name>
<protein>
    <recommendedName>
        <fullName evidence="4">PH domain-containing protein</fullName>
    </recommendedName>
</protein>
<feature type="transmembrane region" description="Helical" evidence="1">
    <location>
        <begin position="54"/>
        <end position="74"/>
    </location>
</feature>
<keyword evidence="3" id="KW-1185">Reference proteome</keyword>
<keyword evidence="1" id="KW-1133">Transmembrane helix</keyword>
<accession>A0ABZ1I2G5</accession>
<dbReference type="RefSeq" id="WP_326567558.1">
    <property type="nucleotide sequence ID" value="NZ_CP142149.1"/>
</dbReference>
<gene>
    <name evidence="2" type="ORF">VSH64_37885</name>
</gene>